<accession>A0A235BW29</accession>
<dbReference type="AlphaFoldDB" id="A0A235BW29"/>
<dbReference type="Proteomes" id="UP000215559">
    <property type="component" value="Unassembled WGS sequence"/>
</dbReference>
<dbReference type="EMBL" id="NOZP01000055">
    <property type="protein sequence ID" value="OYD16320.1"/>
    <property type="molecule type" value="Genomic_DNA"/>
</dbReference>
<protein>
    <submittedName>
        <fullName evidence="2">Uncharacterized protein</fullName>
    </submittedName>
</protein>
<reference evidence="2 3" key="1">
    <citation type="submission" date="2017-07" db="EMBL/GenBank/DDBJ databases">
        <title>Recovery of genomes from metagenomes via a dereplication, aggregation, and scoring strategy.</title>
        <authorList>
            <person name="Sieber C.M."/>
            <person name="Probst A.J."/>
            <person name="Sharrar A."/>
            <person name="Thomas B.C."/>
            <person name="Hess M."/>
            <person name="Tringe S.G."/>
            <person name="Banfield J.F."/>
        </authorList>
    </citation>
    <scope>NUCLEOTIDE SEQUENCE [LARGE SCALE GENOMIC DNA]</scope>
    <source>
        <strain evidence="2">JGI_Cruoil_03_51_56</strain>
    </source>
</reference>
<name>A0A235BW29_UNCW3</name>
<dbReference type="EMBL" id="NOZP01000052">
    <property type="protein sequence ID" value="OYD16431.1"/>
    <property type="molecule type" value="Genomic_DNA"/>
</dbReference>
<gene>
    <name evidence="2" type="ORF">CH330_02915</name>
    <name evidence="1" type="ORF">CH330_03055</name>
</gene>
<comment type="caution">
    <text evidence="2">The sequence shown here is derived from an EMBL/GenBank/DDBJ whole genome shotgun (WGS) entry which is preliminary data.</text>
</comment>
<evidence type="ECO:0000313" key="2">
    <source>
        <dbReference type="EMBL" id="OYD16431.1"/>
    </source>
</evidence>
<organism evidence="2 3">
    <name type="scientific">candidate division WOR-3 bacterium JGI_Cruoil_03_51_56</name>
    <dbReference type="NCBI Taxonomy" id="1973747"/>
    <lineage>
        <taxon>Bacteria</taxon>
        <taxon>Bacteria division WOR-3</taxon>
    </lineage>
</organism>
<evidence type="ECO:0000313" key="1">
    <source>
        <dbReference type="EMBL" id="OYD16320.1"/>
    </source>
</evidence>
<sequence length="82" mass="9509">MAYKKLSKEIRCWNCKRILDRIWFTALMTEEWSWNGEGYNECTARHSLVTDPDSDVVCPYCDAVVGTGRDFGFGEHEKKGKK</sequence>
<proteinExistence type="predicted"/>
<evidence type="ECO:0000313" key="3">
    <source>
        <dbReference type="Proteomes" id="UP000215559"/>
    </source>
</evidence>